<dbReference type="EMBL" id="QNRF01000004">
    <property type="protein sequence ID" value="RBO83195.1"/>
    <property type="molecule type" value="Genomic_DNA"/>
</dbReference>
<feature type="active site" description="Proton acceptor" evidence="8">
    <location>
        <position position="54"/>
    </location>
</feature>
<evidence type="ECO:0000256" key="6">
    <source>
        <dbReference type="ARBA" id="ARBA00031445"/>
    </source>
</evidence>
<organism evidence="12 13">
    <name type="scientific">Marinomonas aquiplantarum</name>
    <dbReference type="NCBI Taxonomy" id="491951"/>
    <lineage>
        <taxon>Bacteria</taxon>
        <taxon>Pseudomonadati</taxon>
        <taxon>Pseudomonadota</taxon>
        <taxon>Gammaproteobacteria</taxon>
        <taxon>Oceanospirillales</taxon>
        <taxon>Oceanospirillaceae</taxon>
        <taxon>Marinomonas</taxon>
    </lineage>
</organism>
<feature type="domain" description="3-deoxy-D-manno-octulosonic-acid transferase N-terminal" evidence="11">
    <location>
        <begin position="31"/>
        <end position="201"/>
    </location>
</feature>
<keyword evidence="10" id="KW-0448">Lipopolysaccharide biosynthesis</keyword>
<keyword evidence="13" id="KW-1185">Reference proteome</keyword>
<dbReference type="InterPro" id="IPR038107">
    <property type="entry name" value="Glycos_transf_N_sf"/>
</dbReference>
<keyword evidence="10" id="KW-1003">Cell membrane</keyword>
<evidence type="ECO:0000256" key="9">
    <source>
        <dbReference type="PIRSR" id="PIRSR639901-2"/>
    </source>
</evidence>
<keyword evidence="10" id="KW-0472">Membrane</keyword>
<dbReference type="RefSeq" id="WP_113874164.1">
    <property type="nucleotide sequence ID" value="NZ_QNRF01000004.1"/>
</dbReference>
<dbReference type="Proteomes" id="UP000252086">
    <property type="component" value="Unassembled WGS sequence"/>
</dbReference>
<dbReference type="UniPathway" id="UPA00958"/>
<dbReference type="GO" id="GO:0009245">
    <property type="term" value="P:lipid A biosynthetic process"/>
    <property type="evidence" value="ECO:0007669"/>
    <property type="project" value="TreeGrafter"/>
</dbReference>
<dbReference type="Gene3D" id="3.40.50.2000">
    <property type="entry name" value="Glycogen Phosphorylase B"/>
    <property type="match status" value="1"/>
</dbReference>
<evidence type="ECO:0000256" key="8">
    <source>
        <dbReference type="PIRSR" id="PIRSR639901-1"/>
    </source>
</evidence>
<dbReference type="GO" id="GO:0009244">
    <property type="term" value="P:lipopolysaccharide core region biosynthetic process"/>
    <property type="evidence" value="ECO:0007669"/>
    <property type="project" value="UniProtKB-UniRule"/>
</dbReference>
<evidence type="ECO:0000259" key="11">
    <source>
        <dbReference type="Pfam" id="PF04413"/>
    </source>
</evidence>
<reference evidence="12 13" key="1">
    <citation type="submission" date="2018-06" db="EMBL/GenBank/DDBJ databases">
        <title>Genomic Encyclopedia of Type Strains, Phase III (KMG-III): the genomes of soil and plant-associated and newly described type strains.</title>
        <authorList>
            <person name="Whitman W."/>
        </authorList>
    </citation>
    <scope>NUCLEOTIDE SEQUENCE [LARGE SCALE GENOMIC DNA]</scope>
    <source>
        <strain evidence="12 13">CECT 7732</strain>
    </source>
</reference>
<dbReference type="InterPro" id="IPR039901">
    <property type="entry name" value="Kdotransferase"/>
</dbReference>
<dbReference type="PANTHER" id="PTHR42755:SF1">
    <property type="entry name" value="3-DEOXY-D-MANNO-OCTULOSONIC ACID TRANSFERASE, MITOCHONDRIAL-RELATED"/>
    <property type="match status" value="1"/>
</dbReference>
<accession>A0A366CZW9</accession>
<evidence type="ECO:0000256" key="1">
    <source>
        <dbReference type="ARBA" id="ARBA00004713"/>
    </source>
</evidence>
<comment type="function">
    <text evidence="10">Involved in lipopolysaccharide (LPS) biosynthesis. Catalyzes the transfer of 3-deoxy-D-manno-octulosonate (Kdo) residue(s) from CMP-Kdo to lipid IV(A), the tetraacyldisaccharide-1,4'-bisphosphate precursor of lipid A.</text>
</comment>
<comment type="similarity">
    <text evidence="2">Belongs to the glycosyltransferase group 1 family. Glycosyltransferase 30 subfamily.</text>
</comment>
<evidence type="ECO:0000313" key="12">
    <source>
        <dbReference type="EMBL" id="RBO83195.1"/>
    </source>
</evidence>
<comment type="catalytic activity">
    <reaction evidence="7 10">
        <text>lipid IVA (E. coli) + CMP-3-deoxy-beta-D-manno-octulosonate = alpha-Kdo-(2-&gt;6)-lipid IVA (E. coli) + CMP + H(+)</text>
        <dbReference type="Rhea" id="RHEA:28066"/>
        <dbReference type="ChEBI" id="CHEBI:15378"/>
        <dbReference type="ChEBI" id="CHEBI:58603"/>
        <dbReference type="ChEBI" id="CHEBI:60364"/>
        <dbReference type="ChEBI" id="CHEBI:60377"/>
        <dbReference type="ChEBI" id="CHEBI:85987"/>
        <dbReference type="EC" id="2.4.99.12"/>
    </reaction>
</comment>
<proteinExistence type="inferred from homology"/>
<dbReference type="OrthoDB" id="9789797at2"/>
<evidence type="ECO:0000256" key="3">
    <source>
        <dbReference type="ARBA" id="ARBA00012621"/>
    </source>
</evidence>
<comment type="subcellular location">
    <subcellularLocation>
        <location evidence="10">Cell membrane</location>
    </subcellularLocation>
</comment>
<keyword evidence="5 10" id="KW-0808">Transferase</keyword>
<protein>
    <recommendedName>
        <fullName evidence="4 10">3-deoxy-D-manno-octulosonic acid transferase</fullName>
        <shortName evidence="10">Kdo transferase</shortName>
        <ecNumber evidence="3 10">2.4.99.12</ecNumber>
    </recommendedName>
    <alternativeName>
        <fullName evidence="6 10">Lipid IV(A) 3-deoxy-D-manno-octulosonic acid transferase</fullName>
    </alternativeName>
</protein>
<evidence type="ECO:0000256" key="10">
    <source>
        <dbReference type="RuleBase" id="RU365103"/>
    </source>
</evidence>
<dbReference type="GO" id="GO:0043842">
    <property type="term" value="F:Kdo transferase activity"/>
    <property type="evidence" value="ECO:0007669"/>
    <property type="project" value="UniProtKB-EC"/>
</dbReference>
<feature type="site" description="Transition state stabilizer" evidence="9">
    <location>
        <position position="123"/>
    </location>
</feature>
<evidence type="ECO:0000256" key="2">
    <source>
        <dbReference type="ARBA" id="ARBA00006380"/>
    </source>
</evidence>
<dbReference type="EC" id="2.4.99.12" evidence="3 10"/>
<dbReference type="FunFam" id="3.40.50.2000:FF:000032">
    <property type="entry name" value="3-deoxy-D-manno-octulosonic acid transferase"/>
    <property type="match status" value="1"/>
</dbReference>
<evidence type="ECO:0000313" key="13">
    <source>
        <dbReference type="Proteomes" id="UP000252086"/>
    </source>
</evidence>
<dbReference type="InterPro" id="IPR007507">
    <property type="entry name" value="Glycos_transf_N"/>
</dbReference>
<dbReference type="Gene3D" id="3.40.50.11720">
    <property type="entry name" value="3-Deoxy-D-manno-octulosonic-acid transferase, N-terminal domain"/>
    <property type="match status" value="1"/>
</dbReference>
<feature type="site" description="Transition state stabilizer" evidence="9">
    <location>
        <position position="199"/>
    </location>
</feature>
<dbReference type="PANTHER" id="PTHR42755">
    <property type="entry name" value="3-DEOXY-MANNO-OCTULOSONATE CYTIDYLYLTRANSFERASE"/>
    <property type="match status" value="1"/>
</dbReference>
<evidence type="ECO:0000256" key="5">
    <source>
        <dbReference type="ARBA" id="ARBA00022679"/>
    </source>
</evidence>
<sequence length="408" mass="46472">MWLYRILLALLTPIICMKVRRFKKNYPAYRAKEAFGRWGKVEADLWIHCASVGEVLAARPLVTQWRKKYPNQTLLITTMTPTGAAQAAQVFPFALHRYLPMDWRLAVRRALRDLTCSRLLIIETELWPNLLEQAKSNGLHISIVNARMSERSYQRYQKFSAISRHLFTLPDQFLAHAQADAQRFKELGAKKVYVTGSIKFDLSVPEEVKLHQWRNDFDKAFVWVAASTHQGEDEIILQSHKALLEKQSTALLILVPRHPERFESVLALAQASFSRVGLRSQVAFNKWSEYDVIIGDSMGELMQYYQTADLAFVGGSLVKRGGHNPIEPALLAKAIIVGPYVFNFQDITDQLLLEKGALQCQDETQLTEFVLALASQSSQRLRIGQSALRFAEKSQGAVTRVLNEIDFH</sequence>
<comment type="caution">
    <text evidence="12">The sequence shown here is derived from an EMBL/GenBank/DDBJ whole genome shotgun (WGS) entry which is preliminary data.</text>
</comment>
<evidence type="ECO:0000256" key="7">
    <source>
        <dbReference type="ARBA" id="ARBA00049183"/>
    </source>
</evidence>
<gene>
    <name evidence="12" type="ORF">DFP76_1049</name>
</gene>
<comment type="pathway">
    <text evidence="1 10">Bacterial outer membrane biogenesis; LPS core biosynthesis.</text>
</comment>
<dbReference type="AlphaFoldDB" id="A0A366CZW9"/>
<dbReference type="Pfam" id="PF04413">
    <property type="entry name" value="Glycos_transf_N"/>
    <property type="match status" value="1"/>
</dbReference>
<name>A0A366CZW9_9GAMM</name>
<evidence type="ECO:0000256" key="4">
    <source>
        <dbReference type="ARBA" id="ARBA00019077"/>
    </source>
</evidence>
<dbReference type="GO" id="GO:0005886">
    <property type="term" value="C:plasma membrane"/>
    <property type="evidence" value="ECO:0007669"/>
    <property type="project" value="UniProtKB-SubCell"/>
</dbReference>